<organism evidence="3 4">
    <name type="scientific">[Myrmecia] bisecta</name>
    <dbReference type="NCBI Taxonomy" id="41462"/>
    <lineage>
        <taxon>Eukaryota</taxon>
        <taxon>Viridiplantae</taxon>
        <taxon>Chlorophyta</taxon>
        <taxon>core chlorophytes</taxon>
        <taxon>Trebouxiophyceae</taxon>
        <taxon>Trebouxiales</taxon>
        <taxon>Trebouxiaceae</taxon>
        <taxon>Myrmecia</taxon>
    </lineage>
</organism>
<protein>
    <recommendedName>
        <fullName evidence="2">RmlD-like substrate binding domain-containing protein</fullName>
    </recommendedName>
</protein>
<feature type="region of interest" description="Disordered" evidence="1">
    <location>
        <begin position="314"/>
        <end position="338"/>
    </location>
</feature>
<dbReference type="InterPro" id="IPR036291">
    <property type="entry name" value="NAD(P)-bd_dom_sf"/>
</dbReference>
<dbReference type="EMBL" id="JALJOR010000013">
    <property type="protein sequence ID" value="KAK9806933.1"/>
    <property type="molecule type" value="Genomic_DNA"/>
</dbReference>
<dbReference type="SUPFAM" id="SSF51735">
    <property type="entry name" value="NAD(P)-binding Rossmann-fold domains"/>
    <property type="match status" value="1"/>
</dbReference>
<dbReference type="Gene3D" id="3.40.50.720">
    <property type="entry name" value="NAD(P)-binding Rossmann-like Domain"/>
    <property type="match status" value="1"/>
</dbReference>
<comment type="caution">
    <text evidence="3">The sequence shown here is derived from an EMBL/GenBank/DDBJ whole genome shotgun (WGS) entry which is preliminary data.</text>
</comment>
<sequence length="338" mass="37082">MSTDLPAEASATPKTVLVVGGSGFLGQFLVQELAAQYRVGFTYHSTEVPVFKGAVKSFWVNMATGEGLQESLDELGPVDCVINCAALAAVLACEKDADAARAINVPTKLLDALDVHKSTYGKEPLLIHVSTDQVYDGTKSWWSENDGANPINAYGRSKREAEVTVQDRWPAHYILRSSIIYGPQCPVAVSRLLFLQFIIKALSEGKPTTFFDDEYRCPIYVKDIIEICKVLIERGRSDPDIKHRLFNMGGPERLSRADMAYAVAEVHGYDKSLVKCAPSSSVNRGVPNPADLSMDVKRLVSELKVKLTPFRKALEDIQPAPPTDDEDAEAHNNKKASP</sequence>
<evidence type="ECO:0000313" key="3">
    <source>
        <dbReference type="EMBL" id="KAK9806933.1"/>
    </source>
</evidence>
<dbReference type="CDD" id="cd05254">
    <property type="entry name" value="dTDP_HR_like_SDR_e"/>
    <property type="match status" value="1"/>
</dbReference>
<accession>A0AAW1PFM8</accession>
<evidence type="ECO:0000313" key="4">
    <source>
        <dbReference type="Proteomes" id="UP001489004"/>
    </source>
</evidence>
<feature type="domain" description="RmlD-like substrate binding" evidence="2">
    <location>
        <begin position="15"/>
        <end position="317"/>
    </location>
</feature>
<dbReference type="Proteomes" id="UP001489004">
    <property type="component" value="Unassembled WGS sequence"/>
</dbReference>
<keyword evidence="4" id="KW-1185">Reference proteome</keyword>
<evidence type="ECO:0000259" key="2">
    <source>
        <dbReference type="Pfam" id="PF04321"/>
    </source>
</evidence>
<reference evidence="3 4" key="1">
    <citation type="journal article" date="2024" name="Nat. Commun.">
        <title>Phylogenomics reveals the evolutionary origins of lichenization in chlorophyte algae.</title>
        <authorList>
            <person name="Puginier C."/>
            <person name="Libourel C."/>
            <person name="Otte J."/>
            <person name="Skaloud P."/>
            <person name="Haon M."/>
            <person name="Grisel S."/>
            <person name="Petersen M."/>
            <person name="Berrin J.G."/>
            <person name="Delaux P.M."/>
            <person name="Dal Grande F."/>
            <person name="Keller J."/>
        </authorList>
    </citation>
    <scope>NUCLEOTIDE SEQUENCE [LARGE SCALE GENOMIC DNA]</scope>
    <source>
        <strain evidence="3 4">SAG 2043</strain>
    </source>
</reference>
<name>A0AAW1PFM8_9CHLO</name>
<dbReference type="PANTHER" id="PTHR43242">
    <property type="entry name" value="NAD(P)-BINDING ROSSMANN-FOLD SUPERFAMILY PROTEIN"/>
    <property type="match status" value="1"/>
</dbReference>
<evidence type="ECO:0000256" key="1">
    <source>
        <dbReference type="SAM" id="MobiDB-lite"/>
    </source>
</evidence>
<dbReference type="PANTHER" id="PTHR43242:SF1">
    <property type="entry name" value="NAD(P)-BINDING ROSSMANN-FOLD SUPERFAMILY PROTEIN"/>
    <property type="match status" value="1"/>
</dbReference>
<gene>
    <name evidence="3" type="ORF">WJX72_007947</name>
</gene>
<dbReference type="Pfam" id="PF04321">
    <property type="entry name" value="RmlD_sub_bind"/>
    <property type="match status" value="1"/>
</dbReference>
<dbReference type="InterPro" id="IPR029903">
    <property type="entry name" value="RmlD-like-bd"/>
</dbReference>
<dbReference type="AlphaFoldDB" id="A0AAW1PFM8"/>
<proteinExistence type="predicted"/>